<dbReference type="AlphaFoldDB" id="A0A8D0BZ60"/>
<dbReference type="GO" id="GO:0008146">
    <property type="term" value="F:sulfotransferase activity"/>
    <property type="evidence" value="ECO:0007669"/>
    <property type="project" value="InterPro"/>
</dbReference>
<dbReference type="FunFam" id="3.40.50.300:FF:000433">
    <property type="entry name" value="Estrogen sulfotransferase"/>
    <property type="match status" value="1"/>
</dbReference>
<dbReference type="Pfam" id="PF00685">
    <property type="entry name" value="Sulfotransfer_1"/>
    <property type="match status" value="1"/>
</dbReference>
<accession>A0A8D0BZ60</accession>
<dbReference type="Gene3D" id="3.40.50.300">
    <property type="entry name" value="P-loop containing nucleotide triphosphate hydrolases"/>
    <property type="match status" value="1"/>
</dbReference>
<dbReference type="SUPFAM" id="SSF52540">
    <property type="entry name" value="P-loop containing nucleoside triphosphate hydrolases"/>
    <property type="match status" value="1"/>
</dbReference>
<feature type="domain" description="Sulfotransferase" evidence="6">
    <location>
        <begin position="1"/>
        <end position="229"/>
    </location>
</feature>
<comment type="similarity">
    <text evidence="2 5">Belongs to the sulfotransferase 1 family.</text>
</comment>
<dbReference type="InterPro" id="IPR027417">
    <property type="entry name" value="P-loop_NTPase"/>
</dbReference>
<evidence type="ECO:0000313" key="7">
    <source>
        <dbReference type="Ensembl" id="ENSSMRP00000014933.1"/>
    </source>
</evidence>
<dbReference type="EC" id="2.8.2.-" evidence="5"/>
<dbReference type="Ensembl" id="ENSSMRT00000017404.1">
    <property type="protein sequence ID" value="ENSSMRP00000014933.1"/>
    <property type="gene ID" value="ENSSMRG00000011633.1"/>
</dbReference>
<dbReference type="GO" id="GO:0005737">
    <property type="term" value="C:cytoplasm"/>
    <property type="evidence" value="ECO:0007669"/>
    <property type="project" value="UniProtKB-SubCell"/>
</dbReference>
<proteinExistence type="inferred from homology"/>
<evidence type="ECO:0000259" key="6">
    <source>
        <dbReference type="Pfam" id="PF00685"/>
    </source>
</evidence>
<keyword evidence="4 5" id="KW-0808">Transferase</keyword>
<name>A0A8D0BZ60_SALMN</name>
<dbReference type="InterPro" id="IPR000863">
    <property type="entry name" value="Sulfotransferase_dom"/>
</dbReference>
<evidence type="ECO:0000256" key="4">
    <source>
        <dbReference type="ARBA" id="ARBA00022679"/>
    </source>
</evidence>
<evidence type="ECO:0000256" key="1">
    <source>
        <dbReference type="ARBA" id="ARBA00004496"/>
    </source>
</evidence>
<dbReference type="PANTHER" id="PTHR11783">
    <property type="entry name" value="SULFOTRANSFERASE SULT"/>
    <property type="match status" value="1"/>
</dbReference>
<dbReference type="GeneTree" id="ENSGT00940000159269"/>
<dbReference type="OMA" id="MADENLC"/>
<evidence type="ECO:0000256" key="2">
    <source>
        <dbReference type="ARBA" id="ARBA00005771"/>
    </source>
</evidence>
<reference evidence="7" key="1">
    <citation type="submission" date="2025-08" db="UniProtKB">
        <authorList>
            <consortium name="Ensembl"/>
        </authorList>
    </citation>
    <scope>IDENTIFICATION</scope>
</reference>
<sequence length="236" mass="27706">MQEILGLIRKNGDPTWVRSVPVQDRSPWIEPDQCFEIAMKCPPPRFMASHLPIQLFPKSFLQSKAKVIYTMRNPKDVVISHYYHAKCLRGSKQPETLEEHMKEFLTGNVPYGSWFDHIKGWMEMKNRPNVFFITYEELQKNLRGGVEKICHFLGKELTSEQIDSVVENASFEKMKDNKMSNFSMMPDTIMDKTKGKLLRKGISGDWKNHFTVAQNEYFDRVYQENMQDVNITLSWE</sequence>
<reference evidence="7" key="2">
    <citation type="submission" date="2025-09" db="UniProtKB">
        <authorList>
            <consortium name="Ensembl"/>
        </authorList>
    </citation>
    <scope>IDENTIFICATION</scope>
</reference>
<organism evidence="7 8">
    <name type="scientific">Salvator merianae</name>
    <name type="common">Argentine black and white tegu</name>
    <name type="synonym">Tupinambis merianae</name>
    <dbReference type="NCBI Taxonomy" id="96440"/>
    <lineage>
        <taxon>Eukaryota</taxon>
        <taxon>Metazoa</taxon>
        <taxon>Chordata</taxon>
        <taxon>Craniata</taxon>
        <taxon>Vertebrata</taxon>
        <taxon>Euteleostomi</taxon>
        <taxon>Lepidosauria</taxon>
        <taxon>Squamata</taxon>
        <taxon>Bifurcata</taxon>
        <taxon>Unidentata</taxon>
        <taxon>Episquamata</taxon>
        <taxon>Laterata</taxon>
        <taxon>Teiioidea</taxon>
        <taxon>Teiidae</taxon>
        <taxon>Salvator</taxon>
    </lineage>
</organism>
<evidence type="ECO:0000313" key="8">
    <source>
        <dbReference type="Proteomes" id="UP000694421"/>
    </source>
</evidence>
<evidence type="ECO:0000256" key="3">
    <source>
        <dbReference type="ARBA" id="ARBA00022490"/>
    </source>
</evidence>
<protein>
    <recommendedName>
        <fullName evidence="5">Sulfotransferase</fullName>
        <ecNumber evidence="5">2.8.2.-</ecNumber>
    </recommendedName>
</protein>
<evidence type="ECO:0000256" key="5">
    <source>
        <dbReference type="RuleBase" id="RU361155"/>
    </source>
</evidence>
<keyword evidence="3" id="KW-0963">Cytoplasm</keyword>
<comment type="subcellular location">
    <subcellularLocation>
        <location evidence="1">Cytoplasm</location>
    </subcellularLocation>
</comment>
<dbReference type="Proteomes" id="UP000694421">
    <property type="component" value="Unplaced"/>
</dbReference>
<keyword evidence="8" id="KW-1185">Reference proteome</keyword>